<protein>
    <submittedName>
        <fullName evidence="1">Uncharacterized protein</fullName>
    </submittedName>
</protein>
<sequence>MLFSDLCSQQSNFHFELSLVALVDWFEVLQPVLKWKISLGLDPGEILVDIITLNIHFELNIVILEAGFDDGSSIRNQGKSSIKAGKRHDEFVILVLQIAACMSLCSFTYACGGRIPKPALRSGLATDCSLMYEVSAKMDCRG</sequence>
<name>A0A6V7PY48_ANACO</name>
<evidence type="ECO:0000313" key="1">
    <source>
        <dbReference type="EMBL" id="CAD1835597.1"/>
    </source>
</evidence>
<proteinExistence type="predicted"/>
<dbReference type="AlphaFoldDB" id="A0A6V7PY48"/>
<accession>A0A6V7PY48</accession>
<dbReference type="EMBL" id="LR862153">
    <property type="protein sequence ID" value="CAD1835597.1"/>
    <property type="molecule type" value="Genomic_DNA"/>
</dbReference>
<organism evidence="1">
    <name type="scientific">Ananas comosus var. bracteatus</name>
    <name type="common">red pineapple</name>
    <dbReference type="NCBI Taxonomy" id="296719"/>
    <lineage>
        <taxon>Eukaryota</taxon>
        <taxon>Viridiplantae</taxon>
        <taxon>Streptophyta</taxon>
        <taxon>Embryophyta</taxon>
        <taxon>Tracheophyta</taxon>
        <taxon>Spermatophyta</taxon>
        <taxon>Magnoliopsida</taxon>
        <taxon>Liliopsida</taxon>
        <taxon>Poales</taxon>
        <taxon>Bromeliaceae</taxon>
        <taxon>Bromelioideae</taxon>
        <taxon>Ananas</taxon>
    </lineage>
</organism>
<gene>
    <name evidence="1" type="ORF">CB5_LOCUS18808</name>
</gene>
<reference evidence="1" key="1">
    <citation type="submission" date="2020-07" db="EMBL/GenBank/DDBJ databases">
        <authorList>
            <person name="Lin J."/>
        </authorList>
    </citation>
    <scope>NUCLEOTIDE SEQUENCE</scope>
</reference>